<name>A0ABT0W969_9BACI</name>
<dbReference type="Gene3D" id="3.40.50.300">
    <property type="entry name" value="P-loop containing nucleotide triphosphate hydrolases"/>
    <property type="match status" value="1"/>
</dbReference>
<comment type="caution">
    <text evidence="1">The sequence shown here is derived from an EMBL/GenBank/DDBJ whole genome shotgun (WGS) entry which is preliminary data.</text>
</comment>
<organism evidence="1 2">
    <name type="scientific">Neobacillus pocheonensis</name>
    <dbReference type="NCBI Taxonomy" id="363869"/>
    <lineage>
        <taxon>Bacteria</taxon>
        <taxon>Bacillati</taxon>
        <taxon>Bacillota</taxon>
        <taxon>Bacilli</taxon>
        <taxon>Bacillales</taxon>
        <taxon>Bacillaceae</taxon>
        <taxon>Neobacillus</taxon>
    </lineage>
</organism>
<dbReference type="EMBL" id="JAMQCR010000001">
    <property type="protein sequence ID" value="MCM2532549.1"/>
    <property type="molecule type" value="Genomic_DNA"/>
</dbReference>
<sequence>MQIKRNVPARLCFVPDSSTASITVLDKGGAENLPEIQGRSIYKNVSQTIIQTPLIKNSDIDELIQPYIIDKGGLVHEEPKRETRANTFVAKETRLS</sequence>
<evidence type="ECO:0000313" key="1">
    <source>
        <dbReference type="EMBL" id="MCM2532549.1"/>
    </source>
</evidence>
<evidence type="ECO:0000313" key="2">
    <source>
        <dbReference type="Proteomes" id="UP001523262"/>
    </source>
</evidence>
<dbReference type="InterPro" id="IPR027417">
    <property type="entry name" value="P-loop_NTPase"/>
</dbReference>
<protein>
    <submittedName>
        <fullName evidence="1">Uncharacterized protein</fullName>
    </submittedName>
</protein>
<keyword evidence="2" id="KW-1185">Reference proteome</keyword>
<accession>A0ABT0W969</accession>
<gene>
    <name evidence="1" type="ORF">NDK43_09325</name>
</gene>
<proteinExistence type="predicted"/>
<reference evidence="1 2" key="1">
    <citation type="submission" date="2022-06" db="EMBL/GenBank/DDBJ databases">
        <authorList>
            <person name="Jeon C.O."/>
        </authorList>
    </citation>
    <scope>NUCLEOTIDE SEQUENCE [LARGE SCALE GENOMIC DNA]</scope>
    <source>
        <strain evidence="1 2">KCTC 13943</strain>
    </source>
</reference>
<dbReference type="Proteomes" id="UP001523262">
    <property type="component" value="Unassembled WGS sequence"/>
</dbReference>